<keyword evidence="2" id="KW-1185">Reference proteome</keyword>
<dbReference type="AlphaFoldDB" id="A0A3P7DGF9"/>
<protein>
    <submittedName>
        <fullName evidence="1">Uncharacterized protein</fullName>
    </submittedName>
</protein>
<gene>
    <name evidence="1" type="ORF">SSLN_LOCUS1254</name>
</gene>
<evidence type="ECO:0000313" key="1">
    <source>
        <dbReference type="EMBL" id="VDL87267.1"/>
    </source>
</evidence>
<sequence>METEPTWVFNCLSRCQGADRDCLSPRGPRKPGAAPTAPEVWQAKETAPVLVYGLLSGLAQTAPYPRLAEAAHRALLALEQRDTAAASREAELLGLEASLAEAKASGDQLQCRLGQIESSWSAAMRASELADLALETGNILMHVSVPCRRCFSCVRRHPLYSWLCLDMALRRVREESVRSMLCKSTITQN</sequence>
<organism evidence="1 2">
    <name type="scientific">Schistocephalus solidus</name>
    <name type="common">Tapeworm</name>
    <dbReference type="NCBI Taxonomy" id="70667"/>
    <lineage>
        <taxon>Eukaryota</taxon>
        <taxon>Metazoa</taxon>
        <taxon>Spiralia</taxon>
        <taxon>Lophotrochozoa</taxon>
        <taxon>Platyhelminthes</taxon>
        <taxon>Cestoda</taxon>
        <taxon>Eucestoda</taxon>
        <taxon>Diphyllobothriidea</taxon>
        <taxon>Diphyllobothriidae</taxon>
        <taxon>Schistocephalus</taxon>
    </lineage>
</organism>
<dbReference type="EMBL" id="UYSU01002052">
    <property type="protein sequence ID" value="VDL87267.1"/>
    <property type="molecule type" value="Genomic_DNA"/>
</dbReference>
<reference evidence="1 2" key="1">
    <citation type="submission" date="2018-11" db="EMBL/GenBank/DDBJ databases">
        <authorList>
            <consortium name="Pathogen Informatics"/>
        </authorList>
    </citation>
    <scope>NUCLEOTIDE SEQUENCE [LARGE SCALE GENOMIC DNA]</scope>
    <source>
        <strain evidence="1 2">NST_G2</strain>
    </source>
</reference>
<accession>A0A3P7DGF9</accession>
<dbReference type="STRING" id="70667.A0A3P7DGF9"/>
<dbReference type="Proteomes" id="UP000275846">
    <property type="component" value="Unassembled WGS sequence"/>
</dbReference>
<proteinExistence type="predicted"/>
<name>A0A3P7DGF9_SCHSO</name>
<evidence type="ECO:0000313" key="2">
    <source>
        <dbReference type="Proteomes" id="UP000275846"/>
    </source>
</evidence>